<proteinExistence type="predicted"/>
<name>A0A6C0KHL8_9ZZZZ</name>
<keyword evidence="1" id="KW-0812">Transmembrane</keyword>
<sequence>MSNDLSNLKQNLDKALSKYGTQYQQYTNTLLKGINSAESNKYIGKIISIRKNVNSFKGVKGNCTTSSGTYPRWSQYDNIDTCQTICEKDSNCVGYSYQSGNRNICEAYGKDGANPASKNYIKDEPLSTNPVTDKFSINWNCFIKQKEDLTPTLYFVTSNGELKEITHSIINVTPSCKNVEIINVDMPLKLFLNSNNFTLGKPMSASDTCQLNILDNPYHDDMMNSNNTLINLATEIYDKMNILKKRDVGQKKQKSQIVDKLHDDIKDYQSTYDKLISLEDRNETLDLMEDNLKLHALSEKYKYTTWGFLGIIIFLYTIYHINKK</sequence>
<reference evidence="2" key="1">
    <citation type="journal article" date="2020" name="Nature">
        <title>Giant virus diversity and host interactions through global metagenomics.</title>
        <authorList>
            <person name="Schulz F."/>
            <person name="Roux S."/>
            <person name="Paez-Espino D."/>
            <person name="Jungbluth S."/>
            <person name="Walsh D.A."/>
            <person name="Denef V.J."/>
            <person name="McMahon K.D."/>
            <person name="Konstantinidis K.T."/>
            <person name="Eloe-Fadrosh E.A."/>
            <person name="Kyrpides N.C."/>
            <person name="Woyke T."/>
        </authorList>
    </citation>
    <scope>NUCLEOTIDE SEQUENCE</scope>
    <source>
        <strain evidence="2">GVMAG-S-3300011013-78</strain>
    </source>
</reference>
<keyword evidence="1" id="KW-1133">Transmembrane helix</keyword>
<protein>
    <submittedName>
        <fullName evidence="2">Uncharacterized protein</fullName>
    </submittedName>
</protein>
<keyword evidence="1" id="KW-0472">Membrane</keyword>
<dbReference type="AlphaFoldDB" id="A0A6C0KHL8"/>
<evidence type="ECO:0000313" key="2">
    <source>
        <dbReference type="EMBL" id="QHU16287.1"/>
    </source>
</evidence>
<dbReference type="EMBL" id="MN740879">
    <property type="protein sequence ID" value="QHU16287.1"/>
    <property type="molecule type" value="Genomic_DNA"/>
</dbReference>
<organism evidence="2">
    <name type="scientific">viral metagenome</name>
    <dbReference type="NCBI Taxonomy" id="1070528"/>
    <lineage>
        <taxon>unclassified sequences</taxon>
        <taxon>metagenomes</taxon>
        <taxon>organismal metagenomes</taxon>
    </lineage>
</organism>
<evidence type="ECO:0000256" key="1">
    <source>
        <dbReference type="SAM" id="Phobius"/>
    </source>
</evidence>
<accession>A0A6C0KHL8</accession>
<feature type="transmembrane region" description="Helical" evidence="1">
    <location>
        <begin position="303"/>
        <end position="321"/>
    </location>
</feature>